<dbReference type="Proteomes" id="UP000473525">
    <property type="component" value="Unassembled WGS sequence"/>
</dbReference>
<evidence type="ECO:0000313" key="3">
    <source>
        <dbReference type="Proteomes" id="UP000473525"/>
    </source>
</evidence>
<proteinExistence type="predicted"/>
<keyword evidence="1" id="KW-0472">Membrane</keyword>
<organism evidence="2 3">
    <name type="scientific">Nocardioides agri</name>
    <dbReference type="NCBI Taxonomy" id="2682843"/>
    <lineage>
        <taxon>Bacteria</taxon>
        <taxon>Bacillati</taxon>
        <taxon>Actinomycetota</taxon>
        <taxon>Actinomycetes</taxon>
        <taxon>Propionibacteriales</taxon>
        <taxon>Nocardioidaceae</taxon>
        <taxon>Nocardioides</taxon>
    </lineage>
</organism>
<protein>
    <recommendedName>
        <fullName evidence="4">AtpZ/AtpI family protein</fullName>
    </recommendedName>
</protein>
<comment type="caution">
    <text evidence="2">The sequence shown here is derived from an EMBL/GenBank/DDBJ whole genome shotgun (WGS) entry which is preliminary data.</text>
</comment>
<feature type="transmembrane region" description="Helical" evidence="1">
    <location>
        <begin position="23"/>
        <end position="41"/>
    </location>
</feature>
<keyword evidence="1" id="KW-1133">Transmembrane helix</keyword>
<evidence type="ECO:0008006" key="4">
    <source>
        <dbReference type="Google" id="ProtNLM"/>
    </source>
</evidence>
<sequence length="65" mass="7142">MVSGVAIYGFLGWLIDRWLGTDFIVAIGIIVGAGLGIYLTFSRFNRALPPDPQPESQPDKPHDQN</sequence>
<name>A0A6L6XMG4_9ACTN</name>
<keyword evidence="3" id="KW-1185">Reference proteome</keyword>
<dbReference type="AlphaFoldDB" id="A0A6L6XMG4"/>
<evidence type="ECO:0000313" key="2">
    <source>
        <dbReference type="EMBL" id="MVQ47756.1"/>
    </source>
</evidence>
<evidence type="ECO:0000256" key="1">
    <source>
        <dbReference type="SAM" id="Phobius"/>
    </source>
</evidence>
<reference evidence="2 3" key="1">
    <citation type="submission" date="2019-12" db="EMBL/GenBank/DDBJ databases">
        <authorList>
            <person name="Huq M.A."/>
        </authorList>
    </citation>
    <scope>NUCLEOTIDE SEQUENCE [LARGE SCALE GENOMIC DNA]</scope>
    <source>
        <strain evidence="2 3">MAH-18</strain>
    </source>
</reference>
<keyword evidence="1" id="KW-0812">Transmembrane</keyword>
<dbReference type="EMBL" id="WSEK01000003">
    <property type="protein sequence ID" value="MVQ47756.1"/>
    <property type="molecule type" value="Genomic_DNA"/>
</dbReference>
<gene>
    <name evidence="2" type="ORF">GON03_01085</name>
</gene>
<accession>A0A6L6XMG4</accession>